<feature type="compositionally biased region" description="Basic residues" evidence="5">
    <location>
        <begin position="72"/>
        <end position="99"/>
    </location>
</feature>
<dbReference type="Gramene" id="CDF35120">
    <property type="protein sequence ID" value="CDF35120"/>
    <property type="gene ID" value="CHC_T00003057001"/>
</dbReference>
<keyword evidence="3" id="KW-0496">Mitochondrion</keyword>
<dbReference type="GeneID" id="17322645"/>
<sequence length="693" mass="77017">MAPGDGVEINVPPGPPHYQGIAPPLPPGHHLPPVPDPRDPRDTLGDRVPDDRILADEYQDRVRRDRYERNGYYRRKRHRHYRRHHGGHRRRRRRRKRHHEEHGEQGQHRPHGEEGSGDDESSSKKSHKSKKKSSDSDSDSKSDSSSSGGRIFTKKKVAKAGLATLLAFGVGLAAKKLLSSKKKKKERAKLESGGGTEGDSDNEGGAEDESLPGYYADPVYRPPPIPATSLFNVRVPPNQVCIVERGGRYHRKLNSGSNFVNPVSDKIAYCHSMKELAVPVPWQECFSSDNVPFRANAMLYMRVEDPVAASYSVDNPYHSIVLLAQTLIRNQMARYTKERGFQDRIRIGDRILDEINDTCRAWGVRCLKFELRDLEVPMEIQERLEEEEEEERQHRMAELQAEADRIEAVNTAEAEFQAQVKASQARQLEIVNQAIGEAHAIEERGEAVANALRGVAQVVNEPGGQEAMQMRLAERFIDAYSRATSAPTVAPPNPSNVASNMNNAIGLLNTLGDNDPSVQIPNIPMRASANPFVEKPKVPSRPKPTARPGHKKPVGYPGSPQQSEIPAPVKVVGPITATAKVHESDLSSESDRRSHVESDDPKSKIQNAKLKPRIASSHARPGRAAPRRGSNPESLSDSRESRRRPASSTPPRSDQKAKPKPHAHKDTLKKIQAGLEDKFGSIQDTVEGLIDRF</sequence>
<feature type="compositionally biased region" description="Basic and acidic residues" evidence="5">
    <location>
        <begin position="580"/>
        <end position="603"/>
    </location>
</feature>
<comment type="similarity">
    <text evidence="2">Belongs to the band 7/mec-2 family.</text>
</comment>
<proteinExistence type="inferred from homology"/>
<dbReference type="OrthoDB" id="434619at2759"/>
<feature type="region of interest" description="Disordered" evidence="5">
    <location>
        <begin position="526"/>
        <end position="693"/>
    </location>
</feature>
<evidence type="ECO:0000256" key="1">
    <source>
        <dbReference type="ARBA" id="ARBA00004173"/>
    </source>
</evidence>
<name>R7QCD3_CHOCR</name>
<dbReference type="Proteomes" id="UP000012073">
    <property type="component" value="Unassembled WGS sequence"/>
</dbReference>
<feature type="compositionally biased region" description="Basic residues" evidence="5">
    <location>
        <begin position="178"/>
        <end position="187"/>
    </location>
</feature>
<feature type="compositionally biased region" description="Basic and acidic residues" evidence="5">
    <location>
        <begin position="100"/>
        <end position="114"/>
    </location>
</feature>
<dbReference type="InterPro" id="IPR032435">
    <property type="entry name" value="STML2-like_C"/>
</dbReference>
<dbReference type="GO" id="GO:0016020">
    <property type="term" value="C:membrane"/>
    <property type="evidence" value="ECO:0007669"/>
    <property type="project" value="InterPro"/>
</dbReference>
<feature type="compositionally biased region" description="Basic and acidic residues" evidence="5">
    <location>
        <begin position="36"/>
        <end position="71"/>
    </location>
</feature>
<reference evidence="8" key="1">
    <citation type="journal article" date="2013" name="Proc. Natl. Acad. Sci. U.S.A.">
        <title>Genome structure and metabolic features in the red seaweed Chondrus crispus shed light on evolution of the Archaeplastida.</title>
        <authorList>
            <person name="Collen J."/>
            <person name="Porcel B."/>
            <person name="Carre W."/>
            <person name="Ball S.G."/>
            <person name="Chaparro C."/>
            <person name="Tonon T."/>
            <person name="Barbeyron T."/>
            <person name="Michel G."/>
            <person name="Noel B."/>
            <person name="Valentin K."/>
            <person name="Elias M."/>
            <person name="Artiguenave F."/>
            <person name="Arun A."/>
            <person name="Aury J.M."/>
            <person name="Barbosa-Neto J.F."/>
            <person name="Bothwell J.H."/>
            <person name="Bouget F.Y."/>
            <person name="Brillet L."/>
            <person name="Cabello-Hurtado F."/>
            <person name="Capella-Gutierrez S."/>
            <person name="Charrier B."/>
            <person name="Cladiere L."/>
            <person name="Cock J.M."/>
            <person name="Coelho S.M."/>
            <person name="Colleoni C."/>
            <person name="Czjzek M."/>
            <person name="Da Silva C."/>
            <person name="Delage L."/>
            <person name="Denoeud F."/>
            <person name="Deschamps P."/>
            <person name="Dittami S.M."/>
            <person name="Gabaldon T."/>
            <person name="Gachon C.M."/>
            <person name="Groisillier A."/>
            <person name="Herve C."/>
            <person name="Jabbari K."/>
            <person name="Katinka M."/>
            <person name="Kloareg B."/>
            <person name="Kowalczyk N."/>
            <person name="Labadie K."/>
            <person name="Leblanc C."/>
            <person name="Lopez P.J."/>
            <person name="McLachlan D.H."/>
            <person name="Meslet-Cladiere L."/>
            <person name="Moustafa A."/>
            <person name="Nehr Z."/>
            <person name="Nyvall Collen P."/>
            <person name="Panaud O."/>
            <person name="Partensky F."/>
            <person name="Poulain J."/>
            <person name="Rensing S.A."/>
            <person name="Rousvoal S."/>
            <person name="Samson G."/>
            <person name="Symeonidi A."/>
            <person name="Weissenbach J."/>
            <person name="Zambounis A."/>
            <person name="Wincker P."/>
            <person name="Boyen C."/>
        </authorList>
    </citation>
    <scope>NUCLEOTIDE SEQUENCE [LARGE SCALE GENOMIC DNA]</scope>
    <source>
        <strain evidence="8">cv. Stackhouse</strain>
    </source>
</reference>
<gene>
    <name evidence="7" type="ORF">CHC_T00003057001</name>
</gene>
<dbReference type="PANTHER" id="PTHR43327">
    <property type="entry name" value="STOMATIN-LIKE PROTEIN 2, MITOCHONDRIAL"/>
    <property type="match status" value="1"/>
</dbReference>
<dbReference type="GO" id="GO:0005739">
    <property type="term" value="C:mitochondrion"/>
    <property type="evidence" value="ECO:0007669"/>
    <property type="project" value="UniProtKB-SubCell"/>
</dbReference>
<dbReference type="Gene3D" id="3.30.479.30">
    <property type="entry name" value="Band 7 domain"/>
    <property type="match status" value="1"/>
</dbReference>
<feature type="compositionally biased region" description="Basic and acidic residues" evidence="5">
    <location>
        <begin position="664"/>
        <end position="679"/>
    </location>
</feature>
<dbReference type="Pfam" id="PF01145">
    <property type="entry name" value="Band_7"/>
    <property type="match status" value="1"/>
</dbReference>
<feature type="compositionally biased region" description="Pro residues" evidence="5">
    <location>
        <begin position="23"/>
        <end position="35"/>
    </location>
</feature>
<feature type="domain" description="Band 7" evidence="6">
    <location>
        <begin position="229"/>
        <end position="388"/>
    </location>
</feature>
<feature type="region of interest" description="Disordered" evidence="5">
    <location>
        <begin position="1"/>
        <end position="149"/>
    </location>
</feature>
<evidence type="ECO:0000256" key="2">
    <source>
        <dbReference type="ARBA" id="ARBA00008164"/>
    </source>
</evidence>
<evidence type="ECO:0000256" key="5">
    <source>
        <dbReference type="SAM" id="MobiDB-lite"/>
    </source>
</evidence>
<dbReference type="InterPro" id="IPR036013">
    <property type="entry name" value="Band_7/SPFH_dom_sf"/>
</dbReference>
<feature type="coiled-coil region" evidence="4">
    <location>
        <begin position="380"/>
        <end position="409"/>
    </location>
</feature>
<feature type="compositionally biased region" description="Basic and acidic residues" evidence="5">
    <location>
        <begin position="132"/>
        <end position="142"/>
    </location>
</feature>
<evidence type="ECO:0000313" key="8">
    <source>
        <dbReference type="Proteomes" id="UP000012073"/>
    </source>
</evidence>
<dbReference type="STRING" id="2769.R7QCD3"/>
<comment type="subcellular location">
    <subcellularLocation>
        <location evidence="1">Mitochondrion</location>
    </subcellularLocation>
</comment>
<dbReference type="EMBL" id="HG001718">
    <property type="protein sequence ID" value="CDF35120.1"/>
    <property type="molecule type" value="Genomic_DNA"/>
</dbReference>
<dbReference type="RefSeq" id="XP_005714939.1">
    <property type="nucleotide sequence ID" value="XM_005714882.1"/>
</dbReference>
<dbReference type="InterPro" id="IPR001107">
    <property type="entry name" value="Band_7"/>
</dbReference>
<feature type="region of interest" description="Disordered" evidence="5">
    <location>
        <begin position="177"/>
        <end position="218"/>
    </location>
</feature>
<evidence type="ECO:0000259" key="6">
    <source>
        <dbReference type="SMART" id="SM00244"/>
    </source>
</evidence>
<evidence type="ECO:0000256" key="3">
    <source>
        <dbReference type="ARBA" id="ARBA00023128"/>
    </source>
</evidence>
<dbReference type="AlphaFoldDB" id="R7QCD3"/>
<dbReference type="KEGG" id="ccp:CHC_T00003057001"/>
<dbReference type="InterPro" id="IPR050710">
    <property type="entry name" value="Band7/mec-2_domain"/>
</dbReference>
<protein>
    <recommendedName>
        <fullName evidence="6">Band 7 domain-containing protein</fullName>
    </recommendedName>
</protein>
<accession>R7QCD3</accession>
<organism evidence="7 8">
    <name type="scientific">Chondrus crispus</name>
    <name type="common">Carrageen Irish moss</name>
    <name type="synonym">Polymorpha crispa</name>
    <dbReference type="NCBI Taxonomy" id="2769"/>
    <lineage>
        <taxon>Eukaryota</taxon>
        <taxon>Rhodophyta</taxon>
        <taxon>Florideophyceae</taxon>
        <taxon>Rhodymeniophycidae</taxon>
        <taxon>Gigartinales</taxon>
        <taxon>Gigartinaceae</taxon>
        <taxon>Chondrus</taxon>
    </lineage>
</organism>
<keyword evidence="8" id="KW-1185">Reference proteome</keyword>
<feature type="compositionally biased region" description="Acidic residues" evidence="5">
    <location>
        <begin position="198"/>
        <end position="210"/>
    </location>
</feature>
<dbReference type="SUPFAM" id="SSF117892">
    <property type="entry name" value="Band 7/SPFH domain"/>
    <property type="match status" value="1"/>
</dbReference>
<dbReference type="InterPro" id="IPR001972">
    <property type="entry name" value="Stomatin_HflK_fam"/>
</dbReference>
<evidence type="ECO:0000256" key="4">
    <source>
        <dbReference type="SAM" id="Coils"/>
    </source>
</evidence>
<evidence type="ECO:0000313" key="7">
    <source>
        <dbReference type="EMBL" id="CDF35120.1"/>
    </source>
</evidence>
<dbReference type="PRINTS" id="PR00721">
    <property type="entry name" value="STOMATIN"/>
</dbReference>
<dbReference type="PANTHER" id="PTHR43327:SF10">
    <property type="entry name" value="STOMATIN-LIKE PROTEIN 2, MITOCHONDRIAL"/>
    <property type="match status" value="1"/>
</dbReference>
<dbReference type="Pfam" id="PF16200">
    <property type="entry name" value="Band_7_C"/>
    <property type="match status" value="1"/>
</dbReference>
<feature type="compositionally biased region" description="Low complexity" evidence="5">
    <location>
        <begin position="615"/>
        <end position="635"/>
    </location>
</feature>
<dbReference type="CDD" id="cd08829">
    <property type="entry name" value="SPFH_paraslipin"/>
    <property type="match status" value="1"/>
</dbReference>
<keyword evidence="4" id="KW-0175">Coiled coil</keyword>
<dbReference type="SMART" id="SM00244">
    <property type="entry name" value="PHB"/>
    <property type="match status" value="1"/>
</dbReference>